<name>A0A9P6JBH4_MORAP</name>
<dbReference type="Proteomes" id="UP000738359">
    <property type="component" value="Unassembled WGS sequence"/>
</dbReference>
<comment type="subunit">
    <text evidence="6">Component of the ribosomal small subunit (SSU) processome.</text>
</comment>
<dbReference type="PANTHER" id="PTHR12838">
    <property type="entry name" value="U3 SMALL NUCLEOLAR RNA-ASSOCIATED PROTEIN 11"/>
    <property type="match status" value="1"/>
</dbReference>
<evidence type="ECO:0000256" key="4">
    <source>
        <dbReference type="ARBA" id="ARBA00022552"/>
    </source>
</evidence>
<dbReference type="PANTHER" id="PTHR12838:SF0">
    <property type="entry name" value="U3 SMALL NUCLEOLAR RNA-ASSOCIATED PROTEIN 11-RELATED"/>
    <property type="match status" value="1"/>
</dbReference>
<organism evidence="8 9">
    <name type="scientific">Mortierella alpina</name>
    <name type="common">Oleaginous fungus</name>
    <name type="synonym">Mortierella renispora</name>
    <dbReference type="NCBI Taxonomy" id="64518"/>
    <lineage>
        <taxon>Eukaryota</taxon>
        <taxon>Fungi</taxon>
        <taxon>Fungi incertae sedis</taxon>
        <taxon>Mucoromycota</taxon>
        <taxon>Mortierellomycotina</taxon>
        <taxon>Mortierellomycetes</taxon>
        <taxon>Mortierellales</taxon>
        <taxon>Mortierellaceae</taxon>
        <taxon>Mortierella</taxon>
    </lineage>
</organism>
<evidence type="ECO:0000313" key="8">
    <source>
        <dbReference type="EMBL" id="KAF9964581.1"/>
    </source>
</evidence>
<sequence length="275" mass="32310">MSSLRNAVHRRNHKERSQPLARQKYGLLEKKKDYIARARDYHSKQDRLKAMREKAAFRNPDEFYFKMINTRTKEGVHLVERNEKFSHDFLKLLNTQDLNYVTQQRDIGKKRIERMQQGLVLLDDDVHDEFGDEGEDPDLHGEPGSSSSSLQAAQKPKNHIVFVDTEEEVKTFDPVKHFDTAPELVHRKFNRPRKSQLTKDIAGSHLEKAEIKAATKERERALTELASRMEREETMSKLEQEMTLRKNLMLKGRKRKIGVDKDGLAKYKWKADRKK</sequence>
<evidence type="ECO:0000256" key="7">
    <source>
        <dbReference type="SAM" id="MobiDB-lite"/>
    </source>
</evidence>
<dbReference type="PIRSF" id="PIRSF015952">
    <property type="entry name" value="U3snoRNP11"/>
    <property type="match status" value="1"/>
</dbReference>
<dbReference type="OrthoDB" id="29058at2759"/>
<keyword evidence="4 6" id="KW-0698">rRNA processing</keyword>
<gene>
    <name evidence="8" type="primary">UTP11L</name>
    <name evidence="8" type="ORF">BGZ70_006253</name>
</gene>
<accession>A0A9P6JBH4</accession>
<dbReference type="GO" id="GO:0006364">
    <property type="term" value="P:rRNA processing"/>
    <property type="evidence" value="ECO:0007669"/>
    <property type="project" value="UniProtKB-UniRule"/>
</dbReference>
<comment type="similarity">
    <text evidence="3 6">Belongs to the UTP11 family.</text>
</comment>
<comment type="function">
    <text evidence="1 6">Involved in nucleolar processing of pre-18S ribosomal RNA.</text>
</comment>
<evidence type="ECO:0000313" key="9">
    <source>
        <dbReference type="Proteomes" id="UP000738359"/>
    </source>
</evidence>
<dbReference type="InterPro" id="IPR007144">
    <property type="entry name" value="SSU_processome_Utp11"/>
</dbReference>
<evidence type="ECO:0000256" key="2">
    <source>
        <dbReference type="ARBA" id="ARBA00004604"/>
    </source>
</evidence>
<evidence type="ECO:0000256" key="6">
    <source>
        <dbReference type="PIRNR" id="PIRNR015952"/>
    </source>
</evidence>
<evidence type="ECO:0000256" key="3">
    <source>
        <dbReference type="ARBA" id="ARBA00008105"/>
    </source>
</evidence>
<feature type="region of interest" description="Disordered" evidence="7">
    <location>
        <begin position="1"/>
        <end position="21"/>
    </location>
</feature>
<evidence type="ECO:0000256" key="1">
    <source>
        <dbReference type="ARBA" id="ARBA00004099"/>
    </source>
</evidence>
<dbReference type="AlphaFoldDB" id="A0A9P6JBH4"/>
<keyword evidence="5 6" id="KW-0539">Nucleus</keyword>
<evidence type="ECO:0000256" key="5">
    <source>
        <dbReference type="ARBA" id="ARBA00023242"/>
    </source>
</evidence>
<reference evidence="8" key="1">
    <citation type="journal article" date="2020" name="Fungal Divers.">
        <title>Resolving the Mortierellaceae phylogeny through synthesis of multi-gene phylogenetics and phylogenomics.</title>
        <authorList>
            <person name="Vandepol N."/>
            <person name="Liber J."/>
            <person name="Desiro A."/>
            <person name="Na H."/>
            <person name="Kennedy M."/>
            <person name="Barry K."/>
            <person name="Grigoriev I.V."/>
            <person name="Miller A.N."/>
            <person name="O'Donnell K."/>
            <person name="Stajich J.E."/>
            <person name="Bonito G."/>
        </authorList>
    </citation>
    <scope>NUCLEOTIDE SEQUENCE</scope>
    <source>
        <strain evidence="8">CK1249</strain>
    </source>
</reference>
<dbReference type="EMBL" id="JAAAHY010000348">
    <property type="protein sequence ID" value="KAF9964581.1"/>
    <property type="molecule type" value="Genomic_DNA"/>
</dbReference>
<comment type="caution">
    <text evidence="8">The sequence shown here is derived from an EMBL/GenBank/DDBJ whole genome shotgun (WGS) entry which is preliminary data.</text>
</comment>
<comment type="subcellular location">
    <subcellularLocation>
        <location evidence="2 6">Nucleus</location>
        <location evidence="2 6">Nucleolus</location>
    </subcellularLocation>
</comment>
<dbReference type="Pfam" id="PF03998">
    <property type="entry name" value="Utp11"/>
    <property type="match status" value="1"/>
</dbReference>
<keyword evidence="9" id="KW-1185">Reference proteome</keyword>
<feature type="region of interest" description="Disordered" evidence="7">
    <location>
        <begin position="130"/>
        <end position="156"/>
    </location>
</feature>
<protein>
    <recommendedName>
        <fullName evidence="6">U3 small nucleolar RNA-associated protein 11</fullName>
        <shortName evidence="6">U3 snoRNA-associated protein 11</shortName>
    </recommendedName>
</protein>
<keyword evidence="8" id="KW-0687">Ribonucleoprotein</keyword>
<proteinExistence type="inferred from homology"/>
<dbReference type="GO" id="GO:0032040">
    <property type="term" value="C:small-subunit processome"/>
    <property type="evidence" value="ECO:0007669"/>
    <property type="project" value="UniProtKB-UniRule"/>
</dbReference>